<organism evidence="2 4">
    <name type="scientific">Aspergillus lentulus</name>
    <dbReference type="NCBI Taxonomy" id="293939"/>
    <lineage>
        <taxon>Eukaryota</taxon>
        <taxon>Fungi</taxon>
        <taxon>Dikarya</taxon>
        <taxon>Ascomycota</taxon>
        <taxon>Pezizomycotina</taxon>
        <taxon>Eurotiomycetes</taxon>
        <taxon>Eurotiomycetidae</taxon>
        <taxon>Eurotiales</taxon>
        <taxon>Aspergillaceae</taxon>
        <taxon>Aspergillus</taxon>
        <taxon>Aspergillus subgen. Fumigati</taxon>
    </lineage>
</organism>
<evidence type="ECO:0000313" key="1">
    <source>
        <dbReference type="EMBL" id="GAQ04652.1"/>
    </source>
</evidence>
<reference evidence="2" key="3">
    <citation type="submission" date="2020-04" db="EMBL/GenBank/DDBJ databases">
        <authorList>
            <person name="Santos R.A.C."/>
            <person name="Steenwyk J.L."/>
            <person name="Rivero-Menendez O."/>
            <person name="Mead M.E."/>
            <person name="Silva L.P."/>
            <person name="Bastos R.W."/>
            <person name="Alastruey-Izquierdo A."/>
            <person name="Goldman G.H."/>
            <person name="Rokas A."/>
        </authorList>
    </citation>
    <scope>NUCLEOTIDE SEQUENCE</scope>
    <source>
        <strain evidence="2">CNM-CM8927</strain>
    </source>
</reference>
<protein>
    <submittedName>
        <fullName evidence="2">Uncharacterized protein</fullName>
    </submittedName>
</protein>
<evidence type="ECO:0000313" key="3">
    <source>
        <dbReference type="Proteomes" id="UP000051487"/>
    </source>
</evidence>
<accession>A0AAN5YPD1</accession>
<proteinExistence type="predicted"/>
<gene>
    <name evidence="1" type="ORF">ALT_1973</name>
    <name evidence="2" type="ORF">CNMCM8927_007000</name>
</gene>
<sequence>MRAAIHEYVLYCPSSSSVTENPPGIHLAADALAVHPIVYDLDCWLPTEQDCALPQFMFSWSGQGFRRRPSWTSPATGISGRTAVPPVK</sequence>
<evidence type="ECO:0000313" key="4">
    <source>
        <dbReference type="Proteomes" id="UP000649114"/>
    </source>
</evidence>
<evidence type="ECO:0000313" key="2">
    <source>
        <dbReference type="EMBL" id="KAF4204848.1"/>
    </source>
</evidence>
<dbReference type="AlphaFoldDB" id="A0AAN5YPD1"/>
<reference evidence="1 3" key="1">
    <citation type="submission" date="2015-11" db="EMBL/GenBank/DDBJ databases">
        <title>Aspergillus lentulus strain IFM 54703T.</title>
        <authorList>
            <person name="Kusuya Y."/>
            <person name="Sakai K."/>
            <person name="Kamei K."/>
            <person name="Takahashi H."/>
            <person name="Yaguchi T."/>
        </authorList>
    </citation>
    <scope>NUCLEOTIDE SEQUENCE [LARGE SCALE GENOMIC DNA]</scope>
    <source>
        <strain evidence="1 3">IFM 54703</strain>
    </source>
</reference>
<dbReference type="Proteomes" id="UP000649114">
    <property type="component" value="Unassembled WGS sequence"/>
</dbReference>
<name>A0AAN5YPD1_ASPLE</name>
<reference evidence="2" key="2">
    <citation type="journal article" date="2020" name="bioRxiv">
        <title>Genomic and phenotypic heterogeneity of clinical isolates of the human pathogens Aspergillus fumigatus, Aspergillus lentulus and Aspergillus fumigatiaffinis.</title>
        <authorList>
            <person name="dos Santos R.A.C."/>
            <person name="Steenwyk J.L."/>
            <person name="Rivero-Menendez O."/>
            <person name="Mead M.E."/>
            <person name="Silva L.P."/>
            <person name="Bastos R.W."/>
            <person name="Alastruey-Izquierdo A."/>
            <person name="Goldman G.H."/>
            <person name="Rokas A."/>
        </authorList>
    </citation>
    <scope>NUCLEOTIDE SEQUENCE</scope>
    <source>
        <strain evidence="2">CNM-CM8927</strain>
    </source>
</reference>
<comment type="caution">
    <text evidence="2">The sequence shown here is derived from an EMBL/GenBank/DDBJ whole genome shotgun (WGS) entry which is preliminary data.</text>
</comment>
<dbReference type="EMBL" id="JAAAPU010000052">
    <property type="protein sequence ID" value="KAF4204848.1"/>
    <property type="molecule type" value="Genomic_DNA"/>
</dbReference>
<dbReference type="EMBL" id="BCLY01000004">
    <property type="protein sequence ID" value="GAQ04652.1"/>
    <property type="molecule type" value="Genomic_DNA"/>
</dbReference>
<dbReference type="Proteomes" id="UP000051487">
    <property type="component" value="Unassembled WGS sequence"/>
</dbReference>